<evidence type="ECO:0000256" key="5">
    <source>
        <dbReference type="ARBA" id="ARBA00022452"/>
    </source>
</evidence>
<feature type="domain" description="Trimeric autotransporter adhesin YadA-like stalk" evidence="15">
    <location>
        <begin position="649"/>
        <end position="678"/>
    </location>
</feature>
<evidence type="ECO:0000256" key="6">
    <source>
        <dbReference type="ARBA" id="ARBA00022692"/>
    </source>
</evidence>
<evidence type="ECO:0000313" key="18">
    <source>
        <dbReference type="Proteomes" id="UP000092740"/>
    </source>
</evidence>
<evidence type="ECO:0000259" key="14">
    <source>
        <dbReference type="Pfam" id="PF05658"/>
    </source>
</evidence>
<gene>
    <name evidence="17" type="ORF">BBB48_09285</name>
</gene>
<evidence type="ECO:0000256" key="1">
    <source>
        <dbReference type="ARBA" id="ARBA00004241"/>
    </source>
</evidence>
<dbReference type="SUPFAM" id="SSF101967">
    <property type="entry name" value="Adhesin YadA, collagen-binding domain"/>
    <property type="match status" value="3"/>
</dbReference>
<dbReference type="Gene3D" id="3.90.1780.10">
    <property type="entry name" value="Trimeric adhesin"/>
    <property type="match status" value="4"/>
</dbReference>
<dbReference type="Proteomes" id="UP000092740">
    <property type="component" value="Unassembled WGS sequence"/>
</dbReference>
<evidence type="ECO:0000259" key="13">
    <source>
        <dbReference type="Pfam" id="PF03895"/>
    </source>
</evidence>
<feature type="domain" description="Trimeric autotransporter adhesin YadA-like stalk" evidence="15">
    <location>
        <begin position="394"/>
        <end position="428"/>
    </location>
</feature>
<evidence type="ECO:0000313" key="17">
    <source>
        <dbReference type="EMBL" id="OBY49942.1"/>
    </source>
</evidence>
<keyword evidence="4" id="KW-0813">Transport</keyword>
<dbReference type="InterPro" id="IPR011049">
    <property type="entry name" value="Serralysin-like_metalloprot_C"/>
</dbReference>
<dbReference type="Pfam" id="PF05658">
    <property type="entry name" value="YadA_head"/>
    <property type="match status" value="4"/>
</dbReference>
<accession>A0AB36E6I4</accession>
<dbReference type="Pfam" id="PF13018">
    <property type="entry name" value="ESPR"/>
    <property type="match status" value="1"/>
</dbReference>
<keyword evidence="7" id="KW-0732">Signal</keyword>
<comment type="similarity">
    <text evidence="3">Belongs to the autotransporter-2 (AT-2) (TC 1.B.40) family.</text>
</comment>
<dbReference type="Pfam" id="PF05662">
    <property type="entry name" value="YadA_stalk"/>
    <property type="match status" value="3"/>
</dbReference>
<dbReference type="Gene3D" id="3.30.1300.30">
    <property type="entry name" value="GSPII I/J protein-like"/>
    <property type="match status" value="1"/>
</dbReference>
<dbReference type="InterPro" id="IPR037174">
    <property type="entry name" value="Trimeric_adhesin"/>
</dbReference>
<organism evidence="17 18">
    <name type="scientific">Haemophilus parainfluenzae</name>
    <dbReference type="NCBI Taxonomy" id="729"/>
    <lineage>
        <taxon>Bacteria</taxon>
        <taxon>Pseudomonadati</taxon>
        <taxon>Pseudomonadota</taxon>
        <taxon>Gammaproteobacteria</taxon>
        <taxon>Pasteurellales</taxon>
        <taxon>Pasteurellaceae</taxon>
        <taxon>Haemophilus</taxon>
    </lineage>
</organism>
<dbReference type="InterPro" id="IPR024973">
    <property type="entry name" value="ESPR"/>
</dbReference>
<sequence length="1421" mass="146805">MNNIFKIIWSHSAQLFVVTSELAKGKVKSASSSKKISSVTSSTTSKISLLSASILLGLFTTNVNAEVVLNNYSYGNSATVQKNSGTETVPAPKATETGIAIGNNANAYGDGSLISIDLIAIGNNATTSEHTQRVTVYNYLTPGNTDWRAITGRLTNVTLDPNQVYYSLGDTSTWEATDRAVPAMALGYESFAHGGSVAIGGYSHAGEKVGSGTGAGLSVAIGAYTTATGSGAVAMGPAASAQGNNSFALMRQASATGINSMALGAAAYASTDGAIAIGRLATSTGKNSIAIGTGGEGATSPSYRDRTKATESTGSNTIAMGHNVKVKEEDSIGIGREAKANQINSVALGALSETRDATAETTGTVNNFTYGNFHAQGSAANGVVSIGKTGAERQLIHVAAGKVSADSTDAINGSQLFVTNRGLSYLGDTLVTNILGGDAAVVKNGDTLGTLTMSNIGGTGKNTIDDAIKAAKTEVKTEKQATLKTDTGANGQSIYTIGATKTTLTEGTKVSVTGGEEDANGIINYTVGIDKPTSDKIDSIGTGNVAAGDSNTVTGATVHQYIEDNPITFVGEDNANPLKKKLGETLKFTSGDIDSDYKGSNLKVKSDGTNIVVSFKESPTFKDITADSLNIANGGPTINKDGINMNGKKITNLAPGEADTDAVNVSQLKDSVQNVNNSSPFEYAKGDEPLVKGKDGKFYPAKNFAQLTYDPATNSYKDANNTPVTPVDNNEVVIRAKGDTPQPVTNVKSNLPATYNKDANNPTTTVQATPSAEEVKNIGNNAATVNDILNAGWNLQENGGAKDFVKAYDTVNFVDGEGTKANVTVREDGTIADVTFNIDKGNITVDPNGTGKAEGTPEADIKAAEEKVKEAEEKLANLPNNASDEDKAKAAKDVADAKKAVAGINNKVATVENVVNAINNVSWTATSGQKGTGISTDATEEKVKAGDTVKFNAGDNLKIEQAGKDFTYSLNPELKNLTSAEFVATDPKGNKITTVTDGNGITITPAKPEEGKAPVSLTSNGLSNGNNSITNVKSNLPNTYNQVLDKDGNPIKDTNGNPVTTTASQAAPSAEDVKNMGDNAATVNDILNAGWNLQENGGAKDFVKAYDTVNFVNGEGTKANVTVREDGKIADVTFNIDKGNITMNPDNSGTVQGTPQSEKDAAEKALKAAKDTLANLPTTAPKSVKDAAEKALQDAQKDVDNINNRVATVENVAYAINNAAWNVDAGTVENSNGKLVKGSSDKPTKVKAGNTVKLNAGNNIEIKRNAHSIDIATSATPSFTNVSLGSDGAKIGSDGQGNVRVSNAQGAPTRITNVAPGINNTDAVNYGQLRGAVNNINNRINKVDKDLRAGVAGAAAIAFIQRPNEAGKSIVSVGAAGYRGESALAVGYARNADNNKISIKLGVGVNSRNDVTYGGSVGYQW</sequence>
<comment type="caution">
    <text evidence="17">The sequence shown here is derived from an EMBL/GenBank/DDBJ whole genome shotgun (WGS) entry which is preliminary data.</text>
</comment>
<dbReference type="GO" id="GO:0015031">
    <property type="term" value="P:protein transport"/>
    <property type="evidence" value="ECO:0007669"/>
    <property type="project" value="UniProtKB-KW"/>
</dbReference>
<keyword evidence="10" id="KW-0998">Cell outer membrane</keyword>
<feature type="domain" description="Trimeric autotransporter adhesin YadA-like head" evidence="14">
    <location>
        <begin position="255"/>
        <end position="279"/>
    </location>
</feature>
<proteinExistence type="inferred from homology"/>
<dbReference type="SUPFAM" id="SSF101999">
    <property type="entry name" value="Trimeric adhesin"/>
    <property type="match status" value="2"/>
</dbReference>
<dbReference type="GO" id="GO:0009986">
    <property type="term" value="C:cell surface"/>
    <property type="evidence" value="ECO:0007669"/>
    <property type="project" value="UniProtKB-SubCell"/>
</dbReference>
<feature type="domain" description="Trimeric autotransporter adhesin YadA-like stalk" evidence="15">
    <location>
        <begin position="1310"/>
        <end position="1347"/>
    </location>
</feature>
<dbReference type="InterPro" id="IPR008640">
    <property type="entry name" value="Adhesin_Head_dom"/>
</dbReference>
<evidence type="ECO:0000256" key="2">
    <source>
        <dbReference type="ARBA" id="ARBA00004442"/>
    </source>
</evidence>
<feature type="domain" description="Trimeric autotransporter adhesin YadA-like head" evidence="14">
    <location>
        <begin position="329"/>
        <end position="351"/>
    </location>
</feature>
<dbReference type="EMBL" id="MAQD01000010">
    <property type="protein sequence ID" value="OBY49942.1"/>
    <property type="molecule type" value="Genomic_DNA"/>
</dbReference>
<protein>
    <recommendedName>
        <fullName evidence="19">YadA-like family protein</fullName>
    </recommendedName>
</protein>
<feature type="domain" description="Trimeric autotransporter adhesin YadA-like C-terminal membrane anchor" evidence="13">
    <location>
        <begin position="1362"/>
        <end position="1421"/>
    </location>
</feature>
<dbReference type="InterPro" id="IPR008635">
    <property type="entry name" value="Coiled_stalk_dom"/>
</dbReference>
<name>A0AB36E6I4_HAEPA</name>
<comment type="subcellular location">
    <subcellularLocation>
        <location evidence="2">Cell outer membrane</location>
    </subcellularLocation>
    <subcellularLocation>
        <location evidence="1">Cell surface</location>
    </subcellularLocation>
</comment>
<evidence type="ECO:0000256" key="9">
    <source>
        <dbReference type="ARBA" id="ARBA00023136"/>
    </source>
</evidence>
<evidence type="ECO:0000256" key="10">
    <source>
        <dbReference type="ARBA" id="ARBA00023237"/>
    </source>
</evidence>
<dbReference type="CDD" id="cd12820">
    <property type="entry name" value="LbR_YadA-like"/>
    <property type="match status" value="1"/>
</dbReference>
<dbReference type="RefSeq" id="WP_065286237.1">
    <property type="nucleotide sequence ID" value="NZ_MAQD01000010.1"/>
</dbReference>
<evidence type="ECO:0000256" key="11">
    <source>
        <dbReference type="SAM" id="Coils"/>
    </source>
</evidence>
<dbReference type="GO" id="GO:0009279">
    <property type="term" value="C:cell outer membrane"/>
    <property type="evidence" value="ECO:0007669"/>
    <property type="project" value="UniProtKB-SubCell"/>
</dbReference>
<evidence type="ECO:0000259" key="16">
    <source>
        <dbReference type="Pfam" id="PF13018"/>
    </source>
</evidence>
<feature type="domain" description="Trimeric autotransporter adhesin YadA-like head" evidence="14">
    <location>
        <begin position="98"/>
        <end position="112"/>
    </location>
</feature>
<feature type="region of interest" description="Disordered" evidence="12">
    <location>
        <begin position="292"/>
        <end position="315"/>
    </location>
</feature>
<dbReference type="InterPro" id="IPR005594">
    <property type="entry name" value="YadA_C"/>
</dbReference>
<dbReference type="InterPro" id="IPR045584">
    <property type="entry name" value="Pilin-like"/>
</dbReference>
<evidence type="ECO:0000256" key="7">
    <source>
        <dbReference type="ARBA" id="ARBA00022729"/>
    </source>
</evidence>
<evidence type="ECO:0008006" key="19">
    <source>
        <dbReference type="Google" id="ProtNLM"/>
    </source>
</evidence>
<keyword evidence="6" id="KW-0812">Transmembrane</keyword>
<feature type="domain" description="Trimeric autotransporter adhesin YadA-like head" evidence="14">
    <location>
        <begin position="227"/>
        <end position="249"/>
    </location>
</feature>
<evidence type="ECO:0000256" key="8">
    <source>
        <dbReference type="ARBA" id="ARBA00022927"/>
    </source>
</evidence>
<keyword evidence="5" id="KW-1134">Transmembrane beta strand</keyword>
<dbReference type="SUPFAM" id="SSF54523">
    <property type="entry name" value="Pili subunits"/>
    <property type="match status" value="1"/>
</dbReference>
<keyword evidence="9" id="KW-0472">Membrane</keyword>
<keyword evidence="8" id="KW-0653">Protein transport</keyword>
<feature type="domain" description="ESPR" evidence="16">
    <location>
        <begin position="1"/>
        <end position="45"/>
    </location>
</feature>
<reference evidence="17 18" key="1">
    <citation type="submission" date="2016-06" db="EMBL/GenBank/DDBJ databases">
        <title>Simultaneous identification of Haemophilus influenzae and Haemophilus haemolyticus using TaqMan real-time PCR.</title>
        <authorList>
            <person name="Price E.P."/>
            <person name="Sarovich D.S."/>
            <person name="Harris T."/>
            <person name="Spargo J.C."/>
            <person name="Nosworthy E."/>
            <person name="Beissbarth J."/>
            <person name="Smith-Vaughan H.C."/>
        </authorList>
    </citation>
    <scope>NUCLEOTIDE SEQUENCE [LARGE SCALE GENOMIC DNA]</scope>
    <source>
        <strain evidence="17 18">ATCC 9796</strain>
    </source>
</reference>
<dbReference type="Pfam" id="PF03895">
    <property type="entry name" value="YadA_anchor"/>
    <property type="match status" value="1"/>
</dbReference>
<evidence type="ECO:0000256" key="4">
    <source>
        <dbReference type="ARBA" id="ARBA00022448"/>
    </source>
</evidence>
<evidence type="ECO:0000256" key="12">
    <source>
        <dbReference type="SAM" id="MobiDB-lite"/>
    </source>
</evidence>
<feature type="coiled-coil region" evidence="11">
    <location>
        <begin position="1185"/>
        <end position="1212"/>
    </location>
</feature>
<evidence type="ECO:0000259" key="15">
    <source>
        <dbReference type="Pfam" id="PF05662"/>
    </source>
</evidence>
<evidence type="ECO:0000256" key="3">
    <source>
        <dbReference type="ARBA" id="ARBA00005848"/>
    </source>
</evidence>
<dbReference type="Gene3D" id="2.150.10.10">
    <property type="entry name" value="Serralysin-like metalloprotease, C-terminal"/>
    <property type="match status" value="3"/>
</dbReference>
<keyword evidence="11" id="KW-0175">Coiled coil</keyword>